<evidence type="ECO:0000259" key="3">
    <source>
        <dbReference type="Pfam" id="PF03184"/>
    </source>
</evidence>
<dbReference type="GO" id="GO:0003677">
    <property type="term" value="F:DNA binding"/>
    <property type="evidence" value="ECO:0007669"/>
    <property type="project" value="UniProtKB-KW"/>
</dbReference>
<dbReference type="InterPro" id="IPR004875">
    <property type="entry name" value="DDE_SF_endonuclease_dom"/>
</dbReference>
<reference evidence="5" key="1">
    <citation type="submission" date="2013-12" db="EMBL/GenBank/DDBJ databases">
        <title>The Genome Sequence of Aphanomyces astaci APO3.</title>
        <authorList>
            <consortium name="The Broad Institute Genomics Platform"/>
            <person name="Russ C."/>
            <person name="Tyler B."/>
            <person name="van West P."/>
            <person name="Dieguez-Uribeondo J."/>
            <person name="Young S.K."/>
            <person name="Zeng Q."/>
            <person name="Gargeya S."/>
            <person name="Fitzgerald M."/>
            <person name="Abouelleil A."/>
            <person name="Alvarado L."/>
            <person name="Chapman S.B."/>
            <person name="Gainer-Dewar J."/>
            <person name="Goldberg J."/>
            <person name="Griggs A."/>
            <person name="Gujja S."/>
            <person name="Hansen M."/>
            <person name="Howarth C."/>
            <person name="Imamovic A."/>
            <person name="Ireland A."/>
            <person name="Larimer J."/>
            <person name="McCowan C."/>
            <person name="Murphy C."/>
            <person name="Pearson M."/>
            <person name="Poon T.W."/>
            <person name="Priest M."/>
            <person name="Roberts A."/>
            <person name="Saif S."/>
            <person name="Shea T."/>
            <person name="Sykes S."/>
            <person name="Wortman J."/>
            <person name="Nusbaum C."/>
            <person name="Birren B."/>
        </authorList>
    </citation>
    <scope>NUCLEOTIDE SEQUENCE [LARGE SCALE GENOMIC DNA]</scope>
    <source>
        <strain evidence="5">APO3</strain>
    </source>
</reference>
<dbReference type="OrthoDB" id="76498at2759"/>
<dbReference type="STRING" id="112090.W4FL70"/>
<proteinExistence type="predicted"/>
<feature type="region of interest" description="Disordered" evidence="2">
    <location>
        <begin position="116"/>
        <end position="147"/>
    </location>
</feature>
<name>W4FL70_APHAT</name>
<feature type="domain" description="DDE-1" evidence="3">
    <location>
        <begin position="103"/>
        <end position="276"/>
    </location>
</feature>
<organism evidence="5">
    <name type="scientific">Aphanomyces astaci</name>
    <name type="common">Crayfish plague agent</name>
    <dbReference type="NCBI Taxonomy" id="112090"/>
    <lineage>
        <taxon>Eukaryota</taxon>
        <taxon>Sar</taxon>
        <taxon>Stramenopiles</taxon>
        <taxon>Oomycota</taxon>
        <taxon>Saprolegniomycetes</taxon>
        <taxon>Saprolegniales</taxon>
        <taxon>Verrucalvaceae</taxon>
        <taxon>Aphanomyces</taxon>
    </lineage>
</organism>
<gene>
    <name evidence="5" type="ORF">H257_16280</name>
</gene>
<dbReference type="EMBL" id="KI913196">
    <property type="protein sequence ID" value="ETV67549.1"/>
    <property type="molecule type" value="Genomic_DNA"/>
</dbReference>
<dbReference type="VEuPathDB" id="FungiDB:H257_16280"/>
<dbReference type="PANTHER" id="PTHR19303">
    <property type="entry name" value="TRANSPOSON"/>
    <property type="match status" value="1"/>
</dbReference>
<dbReference type="InterPro" id="IPR050863">
    <property type="entry name" value="CenT-Element_Derived"/>
</dbReference>
<dbReference type="AlphaFoldDB" id="W4FL70"/>
<sequence length="298" mass="33315">MKARMFLADKHNLYAEHLKKPNATYTELAVWAMDAFKLISPPTKSTVGNTRGTTRRANEAISSHAEWTEPLKFSKGWLYKFQRKHGLTSKRQHVEAGSTPQEAVDQGREKMLEATTGYEDYPRPHHGTPTARTSLSPSSSAVKSVPDASTAQTAENLGFDYTSSKEAWMNGAIFDKYMRLFNARMEAANRRVLLLVDNASPHKVKEDTVLTNVSLKMLPPNTTAAVKQRQLQNALEQIDAVMAGRQEKLYEVPLVDAMAWAKDAWHDVSQSTIVNCLSRTGILHREAGLQNPRIVGHE</sequence>
<dbReference type="PANTHER" id="PTHR19303:SF73">
    <property type="entry name" value="PROTEIN PDC2"/>
    <property type="match status" value="1"/>
</dbReference>
<dbReference type="Pfam" id="PF03221">
    <property type="entry name" value="HTH_Tnp_Tc5"/>
    <property type="match status" value="1"/>
</dbReference>
<protein>
    <submittedName>
        <fullName evidence="5">Uncharacterized protein</fullName>
    </submittedName>
</protein>
<evidence type="ECO:0000256" key="1">
    <source>
        <dbReference type="ARBA" id="ARBA00023125"/>
    </source>
</evidence>
<accession>W4FL70</accession>
<dbReference type="Pfam" id="PF03184">
    <property type="entry name" value="DDE_1"/>
    <property type="match status" value="1"/>
</dbReference>
<keyword evidence="1" id="KW-0238">DNA-binding</keyword>
<evidence type="ECO:0000259" key="4">
    <source>
        <dbReference type="Pfam" id="PF03221"/>
    </source>
</evidence>
<dbReference type="RefSeq" id="XP_009842953.1">
    <property type="nucleotide sequence ID" value="XM_009844651.1"/>
</dbReference>
<dbReference type="GeneID" id="20818276"/>
<evidence type="ECO:0000313" key="5">
    <source>
        <dbReference type="EMBL" id="ETV67549.1"/>
    </source>
</evidence>
<dbReference type="GO" id="GO:0005634">
    <property type="term" value="C:nucleus"/>
    <property type="evidence" value="ECO:0007669"/>
    <property type="project" value="TreeGrafter"/>
</dbReference>
<feature type="domain" description="HTH CENPB-type" evidence="4">
    <location>
        <begin position="64"/>
        <end position="90"/>
    </location>
</feature>
<dbReference type="InterPro" id="IPR006600">
    <property type="entry name" value="HTH_CenpB_DNA-bd_dom"/>
</dbReference>
<evidence type="ECO:0000256" key="2">
    <source>
        <dbReference type="SAM" id="MobiDB-lite"/>
    </source>
</evidence>
<feature type="compositionally biased region" description="Low complexity" evidence="2">
    <location>
        <begin position="134"/>
        <end position="147"/>
    </location>
</feature>